<dbReference type="InterPro" id="IPR000064">
    <property type="entry name" value="NLP_P60_dom"/>
</dbReference>
<dbReference type="GO" id="GO:0008234">
    <property type="term" value="F:cysteine-type peptidase activity"/>
    <property type="evidence" value="ECO:0007669"/>
    <property type="project" value="UniProtKB-KW"/>
</dbReference>
<keyword evidence="4" id="KW-0788">Thiol protease</keyword>
<dbReference type="Gene3D" id="3.90.1720.10">
    <property type="entry name" value="endopeptidase domain like (from Nostoc punctiforme)"/>
    <property type="match status" value="1"/>
</dbReference>
<dbReference type="SUPFAM" id="SSF54001">
    <property type="entry name" value="Cysteine proteinases"/>
    <property type="match status" value="1"/>
</dbReference>
<proteinExistence type="inferred from homology"/>
<dbReference type="GO" id="GO:0006508">
    <property type="term" value="P:proteolysis"/>
    <property type="evidence" value="ECO:0007669"/>
    <property type="project" value="UniProtKB-KW"/>
</dbReference>
<evidence type="ECO:0000259" key="5">
    <source>
        <dbReference type="PROSITE" id="PS51935"/>
    </source>
</evidence>
<keyword evidence="3 6" id="KW-0378">Hydrolase</keyword>
<evidence type="ECO:0000256" key="1">
    <source>
        <dbReference type="ARBA" id="ARBA00007074"/>
    </source>
</evidence>
<dbReference type="AlphaFoldDB" id="A0A1H7MDP0"/>
<dbReference type="Pfam" id="PF00877">
    <property type="entry name" value="NLPC_P60"/>
    <property type="match status" value="1"/>
</dbReference>
<name>A0A1H7MDP0_9GAMM</name>
<dbReference type="EMBL" id="FOAS01000008">
    <property type="protein sequence ID" value="SEL09211.1"/>
    <property type="molecule type" value="Genomic_DNA"/>
</dbReference>
<evidence type="ECO:0000313" key="7">
    <source>
        <dbReference type="Proteomes" id="UP000185766"/>
    </source>
</evidence>
<accession>A0A1H7MDP0</accession>
<evidence type="ECO:0000256" key="3">
    <source>
        <dbReference type="ARBA" id="ARBA00022801"/>
    </source>
</evidence>
<dbReference type="PANTHER" id="PTHR47053">
    <property type="entry name" value="MUREIN DD-ENDOPEPTIDASE MEPH-RELATED"/>
    <property type="match status" value="1"/>
</dbReference>
<reference evidence="6 7" key="1">
    <citation type="submission" date="2016-10" db="EMBL/GenBank/DDBJ databases">
        <authorList>
            <person name="de Groot N.N."/>
        </authorList>
    </citation>
    <scope>NUCLEOTIDE SEQUENCE [LARGE SCALE GENOMIC DNA]</scope>
    <source>
        <strain evidence="6 7">JCM 19513</strain>
    </source>
</reference>
<feature type="domain" description="NlpC/P60" evidence="5">
    <location>
        <begin position="49"/>
        <end position="173"/>
    </location>
</feature>
<dbReference type="Proteomes" id="UP000185766">
    <property type="component" value="Unassembled WGS sequence"/>
</dbReference>
<dbReference type="InterPro" id="IPR051202">
    <property type="entry name" value="Peptidase_C40"/>
</dbReference>
<evidence type="ECO:0000313" key="6">
    <source>
        <dbReference type="EMBL" id="SEL09211.1"/>
    </source>
</evidence>
<sequence>MNVTRCSWAAAFLTVFLTGCVQQPVQQAVVVPAKVLAPEPEPVTVEVEISPQEEALSQALDQLGARYRYGGTSPEGGFDCSGLVHYAYQNTLSVDLPRSSKAMSRMDLPEVKRDDLQPGDLVFFRIGGQISHVGMYKGDGEFLHANRSGGKVRIDNLSDSYWRKHYALAKRVEVELSDEEVAALIQAQSADNAATP</sequence>
<comment type="similarity">
    <text evidence="1">Belongs to the peptidase C40 family.</text>
</comment>
<organism evidence="6 7">
    <name type="scientific">Atopomonas hussainii</name>
    <dbReference type="NCBI Taxonomy" id="1429083"/>
    <lineage>
        <taxon>Bacteria</taxon>
        <taxon>Pseudomonadati</taxon>
        <taxon>Pseudomonadota</taxon>
        <taxon>Gammaproteobacteria</taxon>
        <taxon>Pseudomonadales</taxon>
        <taxon>Pseudomonadaceae</taxon>
        <taxon>Atopomonas</taxon>
    </lineage>
</organism>
<dbReference type="PROSITE" id="PS51257">
    <property type="entry name" value="PROKAR_LIPOPROTEIN"/>
    <property type="match status" value="1"/>
</dbReference>
<dbReference type="RefSeq" id="WP_074867396.1">
    <property type="nucleotide sequence ID" value="NZ_FOAS01000008.1"/>
</dbReference>
<dbReference type="PANTHER" id="PTHR47053:SF1">
    <property type="entry name" value="MUREIN DD-ENDOPEPTIDASE MEPH-RELATED"/>
    <property type="match status" value="1"/>
</dbReference>
<evidence type="ECO:0000256" key="2">
    <source>
        <dbReference type="ARBA" id="ARBA00022670"/>
    </source>
</evidence>
<dbReference type="InterPro" id="IPR038765">
    <property type="entry name" value="Papain-like_cys_pep_sf"/>
</dbReference>
<keyword evidence="7" id="KW-1185">Reference proteome</keyword>
<dbReference type="PROSITE" id="PS51935">
    <property type="entry name" value="NLPC_P60"/>
    <property type="match status" value="1"/>
</dbReference>
<keyword evidence="2" id="KW-0645">Protease</keyword>
<dbReference type="STRING" id="1429083.GCA_001885685_02190"/>
<protein>
    <submittedName>
        <fullName evidence="6">Cell wall-associated hydrolase, NlpC family</fullName>
    </submittedName>
</protein>
<evidence type="ECO:0000256" key="4">
    <source>
        <dbReference type="ARBA" id="ARBA00022807"/>
    </source>
</evidence>
<gene>
    <name evidence="6" type="ORF">SAMN05216214_10817</name>
</gene>